<feature type="region of interest" description="Disordered" evidence="1">
    <location>
        <begin position="317"/>
        <end position="379"/>
    </location>
</feature>
<reference evidence="2 3" key="1">
    <citation type="submission" date="2020-05" db="EMBL/GenBank/DDBJ databases">
        <title>MicrobeNet Type strains.</title>
        <authorList>
            <person name="Nicholson A.C."/>
        </authorList>
    </citation>
    <scope>NUCLEOTIDE SEQUENCE [LARGE SCALE GENOMIC DNA]</scope>
    <source>
        <strain evidence="2 3">JCM 3224</strain>
    </source>
</reference>
<evidence type="ECO:0000313" key="2">
    <source>
        <dbReference type="EMBL" id="NNH72994.1"/>
    </source>
</evidence>
<gene>
    <name evidence="2" type="ORF">HLB23_24560</name>
</gene>
<organism evidence="2 3">
    <name type="scientific">Nocardia uniformis</name>
    <dbReference type="NCBI Taxonomy" id="53432"/>
    <lineage>
        <taxon>Bacteria</taxon>
        <taxon>Bacillati</taxon>
        <taxon>Actinomycetota</taxon>
        <taxon>Actinomycetes</taxon>
        <taxon>Mycobacteriales</taxon>
        <taxon>Nocardiaceae</taxon>
        <taxon>Nocardia</taxon>
    </lineage>
</organism>
<evidence type="ECO:0000256" key="1">
    <source>
        <dbReference type="SAM" id="MobiDB-lite"/>
    </source>
</evidence>
<sequence length="379" mass="42106">MTTPHQPAHDILNALKNSLFRLYDHANQPDIVWTEDGPAWGDTYHDADSLELAADIIAAEDKLTAALREHRDELGADPRWQPFYAELDESEATHTGSDGQSLDDQFRYRVEVSHPATIFYSDTLADAYQWARDHLASDRIEVPPTGRVMLEIYARESDSPMMGGYETPEQLDEKLRREAFEDATAQTLLLAQAEVQRRRTAARGDAVDTWSRPTDITQTTANQMDRIQALLQDRPIEALICQWAVTEAPPTKDLSANEWSSQMQAAGLRPQVISFLAECMDRGEVMSSPQHPAVQQRDSAMRDLVVYYTDQRLAGDYRNASAPGPPDMSATRSTEAPTIQRLVDAAHPPVTAGQEQLGSAEPPPVVESPSATAETEIEP</sequence>
<dbReference type="RefSeq" id="WP_067523489.1">
    <property type="nucleotide sequence ID" value="NZ_JABELX010000009.1"/>
</dbReference>
<accession>A0A849C2V0</accession>
<dbReference type="EMBL" id="JABELX010000009">
    <property type="protein sequence ID" value="NNH72994.1"/>
    <property type="molecule type" value="Genomic_DNA"/>
</dbReference>
<evidence type="ECO:0000313" key="3">
    <source>
        <dbReference type="Proteomes" id="UP000586827"/>
    </source>
</evidence>
<dbReference type="AlphaFoldDB" id="A0A849C2V0"/>
<comment type="caution">
    <text evidence="2">The sequence shown here is derived from an EMBL/GenBank/DDBJ whole genome shotgun (WGS) entry which is preliminary data.</text>
</comment>
<name>A0A849C2V0_9NOCA</name>
<dbReference type="Proteomes" id="UP000586827">
    <property type="component" value="Unassembled WGS sequence"/>
</dbReference>
<protein>
    <submittedName>
        <fullName evidence="2">Uncharacterized protein</fullName>
    </submittedName>
</protein>
<proteinExistence type="predicted"/>
<keyword evidence="3" id="KW-1185">Reference proteome</keyword>